<dbReference type="Proteomes" id="UP000231019">
    <property type="component" value="Unassembled WGS sequence"/>
</dbReference>
<protein>
    <submittedName>
        <fullName evidence="2">Uncharacterized protein</fullName>
    </submittedName>
</protein>
<accession>A0A2M7G4G0</accession>
<evidence type="ECO:0000313" key="2">
    <source>
        <dbReference type="EMBL" id="PIW16785.1"/>
    </source>
</evidence>
<proteinExistence type="predicted"/>
<gene>
    <name evidence="2" type="ORF">COW36_11620</name>
</gene>
<comment type="caution">
    <text evidence="2">The sequence shown here is derived from an EMBL/GenBank/DDBJ whole genome shotgun (WGS) entry which is preliminary data.</text>
</comment>
<feature type="chain" id="PRO_5014824720" evidence="1">
    <location>
        <begin position="28"/>
        <end position="228"/>
    </location>
</feature>
<evidence type="ECO:0000256" key="1">
    <source>
        <dbReference type="SAM" id="SignalP"/>
    </source>
</evidence>
<name>A0A2M7G4G0_9BACT</name>
<organism evidence="2 3">
    <name type="scientific">bacterium (Candidatus Blackallbacteria) CG17_big_fil_post_rev_8_21_14_2_50_48_46</name>
    <dbReference type="NCBI Taxonomy" id="2014261"/>
    <lineage>
        <taxon>Bacteria</taxon>
        <taxon>Candidatus Blackallbacteria</taxon>
    </lineage>
</organism>
<evidence type="ECO:0000313" key="3">
    <source>
        <dbReference type="Proteomes" id="UP000231019"/>
    </source>
</evidence>
<keyword evidence="1" id="KW-0732">Signal</keyword>
<sequence>MRIIKKLKWIVFSGFIACLASMPISFALSNTPSIQFDRFKGEYLDGVNSINLNARGEEASYFSFFGFSTSTQQVKEFFEYFTAEGAKLTHLSNMNLALLSGDFPPDYAENIHLDYVISQNIVIGYNLLEPLVVMADESKPNSVIKKIKALPLRTIPLSPTLQVPANMSLQVYEKRQAAFIERYVLVSIQTDLPVKNYLVVDAFYPEALDSTLSGYTVKFLQAFLNGQR</sequence>
<dbReference type="AlphaFoldDB" id="A0A2M7G4G0"/>
<dbReference type="EMBL" id="PFFQ01000035">
    <property type="protein sequence ID" value="PIW16785.1"/>
    <property type="molecule type" value="Genomic_DNA"/>
</dbReference>
<reference evidence="2 3" key="1">
    <citation type="submission" date="2017-09" db="EMBL/GenBank/DDBJ databases">
        <title>Depth-based differentiation of microbial function through sediment-hosted aquifers and enrichment of novel symbionts in the deep terrestrial subsurface.</title>
        <authorList>
            <person name="Probst A.J."/>
            <person name="Ladd B."/>
            <person name="Jarett J.K."/>
            <person name="Geller-Mcgrath D.E."/>
            <person name="Sieber C.M."/>
            <person name="Emerson J.B."/>
            <person name="Anantharaman K."/>
            <person name="Thomas B.C."/>
            <person name="Malmstrom R."/>
            <person name="Stieglmeier M."/>
            <person name="Klingl A."/>
            <person name="Woyke T."/>
            <person name="Ryan C.M."/>
            <person name="Banfield J.F."/>
        </authorList>
    </citation>
    <scope>NUCLEOTIDE SEQUENCE [LARGE SCALE GENOMIC DNA]</scope>
    <source>
        <strain evidence="2">CG17_big_fil_post_rev_8_21_14_2_50_48_46</strain>
    </source>
</reference>
<feature type="signal peptide" evidence="1">
    <location>
        <begin position="1"/>
        <end position="27"/>
    </location>
</feature>